<feature type="binding site" evidence="9">
    <location>
        <position position="92"/>
    </location>
    <ligand>
        <name>Mg(2+)</name>
        <dbReference type="ChEBI" id="CHEBI:18420"/>
        <label>1</label>
    </ligand>
</feature>
<evidence type="ECO:0000256" key="5">
    <source>
        <dbReference type="ARBA" id="ARBA00022723"/>
    </source>
</evidence>
<dbReference type="Pfam" id="PF00459">
    <property type="entry name" value="Inositol_P"/>
    <property type="match status" value="1"/>
</dbReference>
<dbReference type="RefSeq" id="WP_204683129.1">
    <property type="nucleotide sequence ID" value="NZ_BSNR01000004.1"/>
</dbReference>
<evidence type="ECO:0000256" key="8">
    <source>
        <dbReference type="ARBA" id="ARBA00023136"/>
    </source>
</evidence>
<name>A0ABS2K5W7_9GAMM</name>
<reference evidence="10" key="1">
    <citation type="submission" date="2020-10" db="EMBL/GenBank/DDBJ databases">
        <title>Phylogeny of dyella-like bacteria.</title>
        <authorList>
            <person name="Fu J."/>
        </authorList>
    </citation>
    <scope>NUCLEOTIDE SEQUENCE</scope>
    <source>
        <strain evidence="10">DHOC52</strain>
    </source>
</reference>
<feature type="binding site" evidence="9">
    <location>
        <position position="217"/>
    </location>
    <ligand>
        <name>substrate</name>
    </ligand>
</feature>
<feature type="binding site" evidence="9">
    <location>
        <position position="90"/>
    </location>
    <ligand>
        <name>Mg(2+)</name>
        <dbReference type="ChEBI" id="CHEBI:18420"/>
        <label>1</label>
    </ligand>
</feature>
<dbReference type="PANTHER" id="PTHR43028">
    <property type="entry name" value="3'(2'),5'-BISPHOSPHATE NUCLEOTIDASE 1"/>
    <property type="match status" value="1"/>
</dbReference>
<feature type="binding site" evidence="9">
    <location>
        <position position="70"/>
    </location>
    <ligand>
        <name>substrate</name>
    </ligand>
</feature>
<sequence length="277" mass="30154">MSNGPDHSLLLEIGLLARRAGEAIMDIYREDFDVEVKEDCSPLTAADLAAQKVIAAGLAQLDPVLPVVSEEASHSPWEQRRQWSRYWLVDPLDGTREFIKRNGEFTVNIALIDQGETVMGVVLAPVTEELFAAARGYGAWWQVQADAEWERISSRALANPPVAAGSRSHGGMAETAMRRLLGEEYHLQPLGSSLKFCLLARGAADVYLRRGPTSEWDTAAAQCVLEEAGGAVLDLTGKPLRYNRGESLINPEFLAVGDTGIDWPARIRGALGVSGEE</sequence>
<evidence type="ECO:0000256" key="2">
    <source>
        <dbReference type="ARBA" id="ARBA00005289"/>
    </source>
</evidence>
<dbReference type="GO" id="GO:0008441">
    <property type="term" value="F:3'(2'),5'-bisphosphate nucleotidase activity"/>
    <property type="evidence" value="ECO:0007669"/>
    <property type="project" value="UniProtKB-EC"/>
</dbReference>
<dbReference type="InterPro" id="IPR000760">
    <property type="entry name" value="Inositol_monophosphatase-like"/>
</dbReference>
<dbReference type="InterPro" id="IPR050725">
    <property type="entry name" value="CysQ/Inositol_MonoPase"/>
</dbReference>
<feature type="binding site" evidence="9">
    <location>
        <position position="70"/>
    </location>
    <ligand>
        <name>Mg(2+)</name>
        <dbReference type="ChEBI" id="CHEBI:18420"/>
        <label>1</label>
    </ligand>
</feature>
<dbReference type="InterPro" id="IPR020583">
    <property type="entry name" value="Inositol_monoP_metal-BS"/>
</dbReference>
<comment type="caution">
    <text evidence="10">The sequence shown here is derived from an EMBL/GenBank/DDBJ whole genome shotgun (WGS) entry which is preliminary data.</text>
</comment>
<proteinExistence type="inferred from homology"/>
<evidence type="ECO:0000256" key="7">
    <source>
        <dbReference type="ARBA" id="ARBA00022842"/>
    </source>
</evidence>
<protein>
    <recommendedName>
        <fullName evidence="9">3'(2'),5'-bisphosphate nucleotidase CysQ</fullName>
        <ecNumber evidence="9">3.1.3.7</ecNumber>
    </recommendedName>
    <alternativeName>
        <fullName evidence="9">3'(2'),5-bisphosphonucleoside 3'(2')-phosphohydrolase</fullName>
    </alternativeName>
    <alternativeName>
        <fullName evidence="9">3'-phosphoadenosine 5'-phosphate phosphatase</fullName>
        <shortName evidence="9">PAP phosphatase</shortName>
    </alternativeName>
</protein>
<feature type="binding site" evidence="9">
    <location>
        <position position="93"/>
    </location>
    <ligand>
        <name>Mg(2+)</name>
        <dbReference type="ChEBI" id="CHEBI:18420"/>
        <label>2</label>
    </ligand>
</feature>
<keyword evidence="6 9" id="KW-0378">Hydrolase</keyword>
<evidence type="ECO:0000256" key="9">
    <source>
        <dbReference type="HAMAP-Rule" id="MF_02095"/>
    </source>
</evidence>
<evidence type="ECO:0000313" key="10">
    <source>
        <dbReference type="EMBL" id="MBM7126592.1"/>
    </source>
</evidence>
<keyword evidence="11" id="KW-1185">Reference proteome</keyword>
<comment type="subcellular location">
    <subcellularLocation>
        <location evidence="9">Cell inner membrane</location>
        <topology evidence="9">Peripheral membrane protein</topology>
        <orientation evidence="9">Cytoplasmic side</orientation>
    </subcellularLocation>
</comment>
<dbReference type="NCBIfam" id="TIGR01331">
    <property type="entry name" value="bisphos_cysQ"/>
    <property type="match status" value="1"/>
</dbReference>
<evidence type="ECO:0000256" key="4">
    <source>
        <dbReference type="ARBA" id="ARBA00022519"/>
    </source>
</evidence>
<organism evidence="10 11">
    <name type="scientific">Dyella flava</name>
    <dbReference type="NCBI Taxonomy" id="1920170"/>
    <lineage>
        <taxon>Bacteria</taxon>
        <taxon>Pseudomonadati</taxon>
        <taxon>Pseudomonadota</taxon>
        <taxon>Gammaproteobacteria</taxon>
        <taxon>Lysobacterales</taxon>
        <taxon>Rhodanobacteraceae</taxon>
        <taxon>Dyella</taxon>
    </lineage>
</organism>
<evidence type="ECO:0000256" key="6">
    <source>
        <dbReference type="ARBA" id="ARBA00022801"/>
    </source>
</evidence>
<keyword evidence="8 9" id="KW-0472">Membrane</keyword>
<comment type="similarity">
    <text evidence="2 9">Belongs to the inositol monophosphatase superfamily. CysQ family.</text>
</comment>
<dbReference type="Proteomes" id="UP001430149">
    <property type="component" value="Unassembled WGS sequence"/>
</dbReference>
<dbReference type="Gene3D" id="3.30.540.10">
    <property type="entry name" value="Fructose-1,6-Bisphosphatase, subunit A, domain 1"/>
    <property type="match status" value="1"/>
</dbReference>
<keyword evidence="3 9" id="KW-1003">Cell membrane</keyword>
<dbReference type="PROSITE" id="PS00629">
    <property type="entry name" value="IMP_1"/>
    <property type="match status" value="1"/>
</dbReference>
<evidence type="ECO:0000256" key="3">
    <source>
        <dbReference type="ARBA" id="ARBA00022475"/>
    </source>
</evidence>
<dbReference type="EMBL" id="JADIKE010000037">
    <property type="protein sequence ID" value="MBM7126592.1"/>
    <property type="molecule type" value="Genomic_DNA"/>
</dbReference>
<dbReference type="HAMAP" id="MF_02095">
    <property type="entry name" value="CysQ"/>
    <property type="match status" value="1"/>
</dbReference>
<dbReference type="PROSITE" id="PS00630">
    <property type="entry name" value="IMP_2"/>
    <property type="match status" value="1"/>
</dbReference>
<dbReference type="CDD" id="cd01638">
    <property type="entry name" value="CysQ"/>
    <property type="match status" value="1"/>
</dbReference>
<dbReference type="PRINTS" id="PR00377">
    <property type="entry name" value="IMPHPHTASES"/>
</dbReference>
<feature type="binding site" evidence="9">
    <location>
        <position position="90"/>
    </location>
    <ligand>
        <name>Mg(2+)</name>
        <dbReference type="ChEBI" id="CHEBI:18420"/>
        <label>2</label>
    </ligand>
</feature>
<dbReference type="SUPFAM" id="SSF56655">
    <property type="entry name" value="Carbohydrate phosphatase"/>
    <property type="match status" value="1"/>
</dbReference>
<gene>
    <name evidence="9 10" type="primary">cysQ</name>
    <name evidence="10" type="ORF">ISP19_14520</name>
</gene>
<comment type="cofactor">
    <cofactor evidence="9">
        <name>Mg(2+)</name>
        <dbReference type="ChEBI" id="CHEBI:18420"/>
    </cofactor>
</comment>
<evidence type="ECO:0000256" key="1">
    <source>
        <dbReference type="ARBA" id="ARBA00001625"/>
    </source>
</evidence>
<keyword evidence="4 9" id="KW-0997">Cell inner membrane</keyword>
<comment type="function">
    <text evidence="9">Converts adenosine-3',5'-bisphosphate (PAP) to AMP.</text>
</comment>
<dbReference type="InterPro" id="IPR020550">
    <property type="entry name" value="Inositol_monophosphatase_CS"/>
</dbReference>
<keyword evidence="7 9" id="KW-0460">Magnesium</keyword>
<keyword evidence="5 9" id="KW-0479">Metal-binding</keyword>
<dbReference type="EC" id="3.1.3.7" evidence="9"/>
<dbReference type="InterPro" id="IPR006240">
    <property type="entry name" value="CysQ"/>
</dbReference>
<feature type="binding site" evidence="9">
    <location>
        <position position="217"/>
    </location>
    <ligand>
        <name>Mg(2+)</name>
        <dbReference type="ChEBI" id="CHEBI:18420"/>
        <label>2</label>
    </ligand>
</feature>
<feature type="binding site" evidence="9">
    <location>
        <begin position="92"/>
        <end position="95"/>
    </location>
    <ligand>
        <name>substrate</name>
    </ligand>
</feature>
<comment type="catalytic activity">
    <reaction evidence="1 9">
        <text>adenosine 3',5'-bisphosphate + H2O = AMP + phosphate</text>
        <dbReference type="Rhea" id="RHEA:10040"/>
        <dbReference type="ChEBI" id="CHEBI:15377"/>
        <dbReference type="ChEBI" id="CHEBI:43474"/>
        <dbReference type="ChEBI" id="CHEBI:58343"/>
        <dbReference type="ChEBI" id="CHEBI:456215"/>
        <dbReference type="EC" id="3.1.3.7"/>
    </reaction>
</comment>
<accession>A0ABS2K5W7</accession>
<dbReference type="PANTHER" id="PTHR43028:SF5">
    <property type="entry name" value="3'(2'),5'-BISPHOSPHATE NUCLEOTIDASE 1"/>
    <property type="match status" value="1"/>
</dbReference>
<dbReference type="Gene3D" id="3.40.190.80">
    <property type="match status" value="1"/>
</dbReference>
<evidence type="ECO:0000313" key="11">
    <source>
        <dbReference type="Proteomes" id="UP001430149"/>
    </source>
</evidence>